<keyword evidence="1" id="KW-1133">Transmembrane helix</keyword>
<evidence type="ECO:0000256" key="1">
    <source>
        <dbReference type="SAM" id="Phobius"/>
    </source>
</evidence>
<name>A0A0C6P328_BORBO</name>
<sequence>MRAMSKFSRIGLAGVVGAALHAILANHLAPAVQQRLPIGRVSLTFFLALLSALAAGAVLARLAPRARVAALAVAALAFLLLAAATTWLQQCTPAQLAAIDAATPLGCNLGLYNRARAHLPPDGRPAELAPGVWFDRHGLSYACLPPEAQATHLRVALADYALALVGMSLGALLGARQRRRRDQD</sequence>
<gene>
    <name evidence="2" type="ORF">BN112_0676</name>
</gene>
<proteinExistence type="predicted"/>
<dbReference type="KEGG" id="bbh:BN112_0676"/>
<accession>A0A0C6P328</accession>
<feature type="transmembrane region" description="Helical" evidence="1">
    <location>
        <begin position="155"/>
        <end position="175"/>
    </location>
</feature>
<organism evidence="2 3">
    <name type="scientific">Bordetella bronchiseptica 253</name>
    <dbReference type="NCBI Taxonomy" id="568707"/>
    <lineage>
        <taxon>Bacteria</taxon>
        <taxon>Pseudomonadati</taxon>
        <taxon>Pseudomonadota</taxon>
        <taxon>Betaproteobacteria</taxon>
        <taxon>Burkholderiales</taxon>
        <taxon>Alcaligenaceae</taxon>
        <taxon>Bordetella</taxon>
    </lineage>
</organism>
<feature type="transmembrane region" description="Helical" evidence="1">
    <location>
        <begin position="41"/>
        <end position="62"/>
    </location>
</feature>
<reference evidence="2 3" key="1">
    <citation type="journal article" date="2012" name="BMC Genomics">
        <title>Comparative genomics of the classical Bordetella subspecies: the evolution and exchange of virulence-associated diversity amongst closely related pathogens.</title>
        <authorList>
            <person name="Park J."/>
            <person name="Zhang Y."/>
            <person name="Buboltz A.M."/>
            <person name="Zhang X."/>
            <person name="Schuster S.C."/>
            <person name="Ahuja U."/>
            <person name="Liu M."/>
            <person name="Miller J.F."/>
            <person name="Sebaihia M."/>
            <person name="Bentley S.D."/>
            <person name="Parkhill J."/>
            <person name="Harvill E.T."/>
        </authorList>
    </citation>
    <scope>NUCLEOTIDE SEQUENCE [LARGE SCALE GENOMIC DNA]</scope>
    <source>
        <strain evidence="2 3">253</strain>
    </source>
</reference>
<keyword evidence="1" id="KW-0472">Membrane</keyword>
<evidence type="ECO:0000313" key="3">
    <source>
        <dbReference type="Proteomes" id="UP000007564"/>
    </source>
</evidence>
<dbReference type="HOGENOM" id="CLU_1465547_0_0_4"/>
<dbReference type="Proteomes" id="UP000007564">
    <property type="component" value="Chromosome"/>
</dbReference>
<dbReference type="AlphaFoldDB" id="A0A0C6P328"/>
<feature type="transmembrane region" description="Helical" evidence="1">
    <location>
        <begin position="69"/>
        <end position="88"/>
    </location>
</feature>
<evidence type="ECO:0000313" key="2">
    <source>
        <dbReference type="EMBL" id="CCJ52594.1"/>
    </source>
</evidence>
<dbReference type="EMBL" id="HE965806">
    <property type="protein sequence ID" value="CCJ52594.1"/>
    <property type="molecule type" value="Genomic_DNA"/>
</dbReference>
<protein>
    <submittedName>
        <fullName evidence="2">Putative membrane protein</fullName>
    </submittedName>
</protein>
<keyword evidence="1" id="KW-0812">Transmembrane</keyword>